<organism evidence="2 3">
    <name type="scientific">Nocardia niwae</name>
    <dbReference type="NCBI Taxonomy" id="626084"/>
    <lineage>
        <taxon>Bacteria</taxon>
        <taxon>Bacillati</taxon>
        <taxon>Actinomycetota</taxon>
        <taxon>Actinomycetes</taxon>
        <taxon>Mycobacteriales</taxon>
        <taxon>Nocardiaceae</taxon>
        <taxon>Nocardia</taxon>
    </lineage>
</organism>
<dbReference type="RefSeq" id="WP_357810600.1">
    <property type="nucleotide sequence ID" value="NZ_JBEYBM010000034.1"/>
</dbReference>
<protein>
    <recommendedName>
        <fullName evidence="4">DUF3558 domain-containing protein</fullName>
    </recommendedName>
</protein>
<name>A0ABV2XBL5_9NOCA</name>
<proteinExistence type="predicted"/>
<feature type="region of interest" description="Disordered" evidence="1">
    <location>
        <begin position="1"/>
        <end position="34"/>
    </location>
</feature>
<dbReference type="Proteomes" id="UP001550535">
    <property type="component" value="Unassembled WGS sequence"/>
</dbReference>
<evidence type="ECO:0000313" key="2">
    <source>
        <dbReference type="EMBL" id="MEU2123206.1"/>
    </source>
</evidence>
<evidence type="ECO:0008006" key="4">
    <source>
        <dbReference type="Google" id="ProtNLM"/>
    </source>
</evidence>
<sequence>MAMTVAAKARTSQAQKNNGQEQRGILEPDTVGPSDCLTTSMTTSAFRGAGLSGFARVSLAVITRAAAALAITGCSESHPNAAQTPAPATTTASALVSATPAAPSLSPISGLDVCALLTSDEVFGAVGKQGLAPHRTTDEKDGRVVAESCIWDRKQRGWYR</sequence>
<gene>
    <name evidence="2" type="ORF">ABZ507_15455</name>
</gene>
<reference evidence="2 3" key="1">
    <citation type="submission" date="2024-06" db="EMBL/GenBank/DDBJ databases">
        <title>The Natural Products Discovery Center: Release of the First 8490 Sequenced Strains for Exploring Actinobacteria Biosynthetic Diversity.</title>
        <authorList>
            <person name="Kalkreuter E."/>
            <person name="Kautsar S.A."/>
            <person name="Yang D."/>
            <person name="Bader C.D."/>
            <person name="Teijaro C.N."/>
            <person name="Fluegel L."/>
            <person name="Davis C.M."/>
            <person name="Simpson J.R."/>
            <person name="Lauterbach L."/>
            <person name="Steele A.D."/>
            <person name="Gui C."/>
            <person name="Meng S."/>
            <person name="Li G."/>
            <person name="Viehrig K."/>
            <person name="Ye F."/>
            <person name="Su P."/>
            <person name="Kiefer A.F."/>
            <person name="Nichols A."/>
            <person name="Cepeda A.J."/>
            <person name="Yan W."/>
            <person name="Fan B."/>
            <person name="Jiang Y."/>
            <person name="Adhikari A."/>
            <person name="Zheng C.-J."/>
            <person name="Schuster L."/>
            <person name="Cowan T.M."/>
            <person name="Smanski M.J."/>
            <person name="Chevrette M.G."/>
            <person name="De Carvalho L.P.S."/>
            <person name="Shen B."/>
        </authorList>
    </citation>
    <scope>NUCLEOTIDE SEQUENCE [LARGE SCALE GENOMIC DNA]</scope>
    <source>
        <strain evidence="2 3">NPDC019434</strain>
    </source>
</reference>
<keyword evidence="3" id="KW-1185">Reference proteome</keyword>
<dbReference type="EMBL" id="JBEYBR010000035">
    <property type="protein sequence ID" value="MEU2123206.1"/>
    <property type="molecule type" value="Genomic_DNA"/>
</dbReference>
<evidence type="ECO:0000256" key="1">
    <source>
        <dbReference type="SAM" id="MobiDB-lite"/>
    </source>
</evidence>
<feature type="compositionally biased region" description="Polar residues" evidence="1">
    <location>
        <begin position="10"/>
        <end position="21"/>
    </location>
</feature>
<comment type="caution">
    <text evidence="2">The sequence shown here is derived from an EMBL/GenBank/DDBJ whole genome shotgun (WGS) entry which is preliminary data.</text>
</comment>
<evidence type="ECO:0000313" key="3">
    <source>
        <dbReference type="Proteomes" id="UP001550535"/>
    </source>
</evidence>
<accession>A0ABV2XBL5</accession>